<evidence type="ECO:0000256" key="6">
    <source>
        <dbReference type="ARBA" id="ARBA00022737"/>
    </source>
</evidence>
<dbReference type="GO" id="GO:0020037">
    <property type="term" value="F:heme binding"/>
    <property type="evidence" value="ECO:0007669"/>
    <property type="project" value="InterPro"/>
</dbReference>
<evidence type="ECO:0000256" key="9">
    <source>
        <dbReference type="PIRSR" id="PIRSR000018-50"/>
    </source>
</evidence>
<name>A0A158GSH9_CABSO</name>
<comment type="subcellular location">
    <subcellularLocation>
        <location evidence="1">Cell membrane</location>
    </subcellularLocation>
</comment>
<keyword evidence="3 9" id="KW-0349">Heme</keyword>
<dbReference type="PANTHER" id="PTHR35008">
    <property type="entry name" value="BLL4482 PROTEIN-RELATED"/>
    <property type="match status" value="1"/>
</dbReference>
<keyword evidence="2" id="KW-1003">Cell membrane</keyword>
<feature type="binding site" description="axial binding residue" evidence="10">
    <location>
        <position position="328"/>
    </location>
    <ligand>
        <name>heme c</name>
        <dbReference type="ChEBI" id="CHEBI:61717"/>
        <label>3</label>
    </ligand>
    <ligandPart>
        <name>Fe</name>
        <dbReference type="ChEBI" id="CHEBI:18248"/>
    </ligandPart>
</feature>
<feature type="binding site" description="covalent" evidence="9">
    <location>
        <position position="324"/>
    </location>
    <ligand>
        <name>heme c</name>
        <dbReference type="ChEBI" id="CHEBI:61717"/>
        <label>3</label>
    </ligand>
</feature>
<dbReference type="RefSeq" id="WP_060856585.1">
    <property type="nucleotide sequence ID" value="NZ_FCOC02000010.1"/>
</dbReference>
<keyword evidence="5 11" id="KW-0732">Signal</keyword>
<dbReference type="PANTHER" id="PTHR35008:SF8">
    <property type="entry name" value="ALCOHOL DEHYDROGENASE CYTOCHROME C SUBUNIT"/>
    <property type="match status" value="1"/>
</dbReference>
<evidence type="ECO:0000256" key="4">
    <source>
        <dbReference type="ARBA" id="ARBA00022723"/>
    </source>
</evidence>
<dbReference type="Pfam" id="PF00034">
    <property type="entry name" value="Cytochrom_C"/>
    <property type="match status" value="3"/>
</dbReference>
<evidence type="ECO:0000256" key="3">
    <source>
        <dbReference type="ARBA" id="ARBA00022617"/>
    </source>
</evidence>
<evidence type="ECO:0000256" key="8">
    <source>
        <dbReference type="ARBA" id="ARBA00023136"/>
    </source>
</evidence>
<comment type="cofactor">
    <cofactor evidence="9">
        <name>heme c</name>
        <dbReference type="ChEBI" id="CHEBI:61717"/>
    </cofactor>
    <text evidence="9">Binds 3 heme c groups covalently per subunit.</text>
</comment>
<evidence type="ECO:0000259" key="12">
    <source>
        <dbReference type="PROSITE" id="PS51007"/>
    </source>
</evidence>
<dbReference type="InterPro" id="IPR009056">
    <property type="entry name" value="Cyt_c-like_dom"/>
</dbReference>
<dbReference type="GO" id="GO:0005506">
    <property type="term" value="F:iron ion binding"/>
    <property type="evidence" value="ECO:0007669"/>
    <property type="project" value="InterPro"/>
</dbReference>
<feature type="binding site" description="covalent" evidence="9">
    <location>
        <position position="189"/>
    </location>
    <ligand>
        <name>heme c</name>
        <dbReference type="ChEBI" id="CHEBI:61717"/>
        <label>2</label>
    </ligand>
</feature>
<dbReference type="EMBL" id="FCOC02000010">
    <property type="protein sequence ID" value="SAL35038.1"/>
    <property type="molecule type" value="Genomic_DNA"/>
</dbReference>
<proteinExistence type="predicted"/>
<keyword evidence="7 10" id="KW-0408">Iron</keyword>
<accession>A0A158GSH9</accession>
<dbReference type="GO" id="GO:0016614">
    <property type="term" value="F:oxidoreductase activity, acting on CH-OH group of donors"/>
    <property type="evidence" value="ECO:0007669"/>
    <property type="project" value="InterPro"/>
</dbReference>
<feature type="domain" description="Cytochrome c" evidence="12">
    <location>
        <begin position="311"/>
        <end position="401"/>
    </location>
</feature>
<evidence type="ECO:0000256" key="1">
    <source>
        <dbReference type="ARBA" id="ARBA00004236"/>
    </source>
</evidence>
<evidence type="ECO:0000256" key="5">
    <source>
        <dbReference type="ARBA" id="ARBA00022729"/>
    </source>
</evidence>
<evidence type="ECO:0000256" key="10">
    <source>
        <dbReference type="PIRSR" id="PIRSR000018-51"/>
    </source>
</evidence>
<dbReference type="PIRSF" id="PIRSF000018">
    <property type="entry name" value="Mb_ADH_cyt_c"/>
    <property type="match status" value="1"/>
</dbReference>
<dbReference type="PROSITE" id="PS51007">
    <property type="entry name" value="CYTC"/>
    <property type="match status" value="3"/>
</dbReference>
<evidence type="ECO:0000313" key="13">
    <source>
        <dbReference type="EMBL" id="SAL35038.1"/>
    </source>
</evidence>
<feature type="binding site" description="covalent" evidence="9">
    <location>
        <position position="327"/>
    </location>
    <ligand>
        <name>heme c</name>
        <dbReference type="ChEBI" id="CHEBI:61717"/>
        <label>3</label>
    </ligand>
</feature>
<feature type="binding site" description="covalent" evidence="9">
    <location>
        <position position="42"/>
    </location>
    <ligand>
        <name>heme c</name>
        <dbReference type="ChEBI" id="CHEBI:61717"/>
        <label>1</label>
    </ligand>
</feature>
<gene>
    <name evidence="13" type="ORF">AWB64_03431</name>
</gene>
<dbReference type="Proteomes" id="UP000054893">
    <property type="component" value="Unassembled WGS sequence"/>
</dbReference>
<feature type="binding site" description="axial binding residue" evidence="10">
    <location>
        <position position="193"/>
    </location>
    <ligand>
        <name>heme c</name>
        <dbReference type="ChEBI" id="CHEBI:61717"/>
        <label>2</label>
    </ligand>
    <ligandPart>
        <name>Fe</name>
        <dbReference type="ChEBI" id="CHEBI:18248"/>
    </ligandPart>
</feature>
<evidence type="ECO:0000256" key="7">
    <source>
        <dbReference type="ARBA" id="ARBA00023004"/>
    </source>
</evidence>
<dbReference type="SUPFAM" id="SSF46626">
    <property type="entry name" value="Cytochrome c"/>
    <property type="match status" value="3"/>
</dbReference>
<dbReference type="OrthoDB" id="9809720at2"/>
<feature type="binding site" description="axial binding residue" evidence="10">
    <location>
        <position position="46"/>
    </location>
    <ligand>
        <name>heme c</name>
        <dbReference type="ChEBI" id="CHEBI:61717"/>
        <label>1</label>
    </ligand>
    <ligandPart>
        <name>Fe</name>
        <dbReference type="ChEBI" id="CHEBI:18248"/>
    </ligandPart>
</feature>
<feature type="chain" id="PRO_5007810473" evidence="11">
    <location>
        <begin position="22"/>
        <end position="424"/>
    </location>
</feature>
<dbReference type="GO" id="GO:0005886">
    <property type="term" value="C:plasma membrane"/>
    <property type="evidence" value="ECO:0007669"/>
    <property type="project" value="UniProtKB-SubCell"/>
</dbReference>
<feature type="domain" description="Cytochrome c" evidence="12">
    <location>
        <begin position="174"/>
        <end position="287"/>
    </location>
</feature>
<evidence type="ECO:0000256" key="2">
    <source>
        <dbReference type="ARBA" id="ARBA00022475"/>
    </source>
</evidence>
<evidence type="ECO:0000313" key="14">
    <source>
        <dbReference type="Proteomes" id="UP000054893"/>
    </source>
</evidence>
<dbReference type="GO" id="GO:0009055">
    <property type="term" value="F:electron transfer activity"/>
    <property type="evidence" value="ECO:0007669"/>
    <property type="project" value="InterPro"/>
</dbReference>
<feature type="signal peptide" evidence="11">
    <location>
        <begin position="1"/>
        <end position="21"/>
    </location>
</feature>
<dbReference type="InterPro" id="IPR036909">
    <property type="entry name" value="Cyt_c-like_dom_sf"/>
</dbReference>
<dbReference type="InterPro" id="IPR014353">
    <property type="entry name" value="Membr-bd_ADH_cyt_c"/>
</dbReference>
<sequence>MIKQLVSAIALTLGVPLLSLAAAPADDALVARGAYLAKAGDCVACHSAPKGKPFAGGLPMNTPMGRIYTTNITPDPETGIGKWTEEDFEKAVRQGVSKDGHNLYPAMPYPSYAKVRDDDVKALYAYFMKGVAPVNQANRPSDIPFPLNMRWPLKFWNMVFLDKGVYHDKDGHDVAWNRGAYLIQGLGHCSSCHTPRGIAFQEKALDESGSAWLTGGVLDGWFASNLTGEQNVGLGRWSDADLTQFLKTGANAHATAFGSMTDVINHSTQGMNDQDIAAMSAYLKSLPPAGGTHAPAYAYDPKATTALLAHPANDAGAKVYTAYCMHCHGVDGKAFAPLLAPLAGNPNLLEKDASSLINVTLNGTQDLVIQGIPAAYPMPKYAPVLSDQQIADVLTFIRAGWNNGAPAVAPSDVAKLRKSTQAAQ</sequence>
<feature type="binding site" description="covalent" evidence="9">
    <location>
        <position position="192"/>
    </location>
    <ligand>
        <name>heme c</name>
        <dbReference type="ChEBI" id="CHEBI:61717"/>
        <label>2</label>
    </ligand>
</feature>
<keyword evidence="8" id="KW-0472">Membrane</keyword>
<reference evidence="13 14" key="1">
    <citation type="submission" date="2016-01" db="EMBL/GenBank/DDBJ databases">
        <authorList>
            <person name="Oliw E.H."/>
        </authorList>
    </citation>
    <scope>NUCLEOTIDE SEQUENCE [LARGE SCALE GENOMIC DNA]</scope>
    <source>
        <strain evidence="13">LMG 22029</strain>
    </source>
</reference>
<feature type="binding site" description="covalent" evidence="9">
    <location>
        <position position="45"/>
    </location>
    <ligand>
        <name>heme c</name>
        <dbReference type="ChEBI" id="CHEBI:61717"/>
        <label>1</label>
    </ligand>
</feature>
<dbReference type="Gene3D" id="1.10.760.10">
    <property type="entry name" value="Cytochrome c-like domain"/>
    <property type="match status" value="3"/>
</dbReference>
<keyword evidence="4 10" id="KW-0479">Metal-binding</keyword>
<dbReference type="AlphaFoldDB" id="A0A158GSH9"/>
<evidence type="ECO:0000256" key="11">
    <source>
        <dbReference type="SAM" id="SignalP"/>
    </source>
</evidence>
<dbReference type="InterPro" id="IPR051459">
    <property type="entry name" value="Cytochrome_c-type_DH"/>
</dbReference>
<feature type="domain" description="Cytochrome c" evidence="12">
    <location>
        <begin position="28"/>
        <end position="131"/>
    </location>
</feature>
<protein>
    <submittedName>
        <fullName evidence="13">Cytochrome c, class I</fullName>
    </submittedName>
</protein>
<organism evidence="13 14">
    <name type="scientific">Caballeronia sordidicola</name>
    <name type="common">Burkholderia sordidicola</name>
    <dbReference type="NCBI Taxonomy" id="196367"/>
    <lineage>
        <taxon>Bacteria</taxon>
        <taxon>Pseudomonadati</taxon>
        <taxon>Pseudomonadota</taxon>
        <taxon>Betaproteobacteria</taxon>
        <taxon>Burkholderiales</taxon>
        <taxon>Burkholderiaceae</taxon>
        <taxon>Caballeronia</taxon>
    </lineage>
</organism>
<keyword evidence="6" id="KW-0677">Repeat</keyword>